<evidence type="ECO:0000313" key="2">
    <source>
        <dbReference type="Proteomes" id="UP001055879"/>
    </source>
</evidence>
<reference evidence="2" key="1">
    <citation type="journal article" date="2022" name="Mol. Ecol. Resour.">
        <title>The genomes of chicory, endive, great burdock and yacon provide insights into Asteraceae palaeo-polyploidization history and plant inulin production.</title>
        <authorList>
            <person name="Fan W."/>
            <person name="Wang S."/>
            <person name="Wang H."/>
            <person name="Wang A."/>
            <person name="Jiang F."/>
            <person name="Liu H."/>
            <person name="Zhao H."/>
            <person name="Xu D."/>
            <person name="Zhang Y."/>
        </authorList>
    </citation>
    <scope>NUCLEOTIDE SEQUENCE [LARGE SCALE GENOMIC DNA]</scope>
    <source>
        <strain evidence="2">cv. Niubang</strain>
    </source>
</reference>
<organism evidence="1 2">
    <name type="scientific">Arctium lappa</name>
    <name type="common">Greater burdock</name>
    <name type="synonym">Lappa major</name>
    <dbReference type="NCBI Taxonomy" id="4217"/>
    <lineage>
        <taxon>Eukaryota</taxon>
        <taxon>Viridiplantae</taxon>
        <taxon>Streptophyta</taxon>
        <taxon>Embryophyta</taxon>
        <taxon>Tracheophyta</taxon>
        <taxon>Spermatophyta</taxon>
        <taxon>Magnoliopsida</taxon>
        <taxon>eudicotyledons</taxon>
        <taxon>Gunneridae</taxon>
        <taxon>Pentapetalae</taxon>
        <taxon>asterids</taxon>
        <taxon>campanulids</taxon>
        <taxon>Asterales</taxon>
        <taxon>Asteraceae</taxon>
        <taxon>Carduoideae</taxon>
        <taxon>Cardueae</taxon>
        <taxon>Arctiinae</taxon>
        <taxon>Arctium</taxon>
    </lineage>
</organism>
<evidence type="ECO:0000313" key="1">
    <source>
        <dbReference type="EMBL" id="KAI3758378.1"/>
    </source>
</evidence>
<gene>
    <name evidence="1" type="ORF">L6452_05939</name>
</gene>
<reference evidence="1 2" key="2">
    <citation type="journal article" date="2022" name="Mol. Ecol. Resour.">
        <title>The genomes of chicory, endive, great burdock and yacon provide insights into Asteraceae paleo-polyploidization history and plant inulin production.</title>
        <authorList>
            <person name="Fan W."/>
            <person name="Wang S."/>
            <person name="Wang H."/>
            <person name="Wang A."/>
            <person name="Jiang F."/>
            <person name="Liu H."/>
            <person name="Zhao H."/>
            <person name="Xu D."/>
            <person name="Zhang Y."/>
        </authorList>
    </citation>
    <scope>NUCLEOTIDE SEQUENCE [LARGE SCALE GENOMIC DNA]</scope>
    <source>
        <strain evidence="2">cv. Niubang</strain>
    </source>
</reference>
<keyword evidence="2" id="KW-1185">Reference proteome</keyword>
<accession>A0ACB9EH77</accession>
<proteinExistence type="predicted"/>
<dbReference type="EMBL" id="CM042048">
    <property type="protein sequence ID" value="KAI3758378.1"/>
    <property type="molecule type" value="Genomic_DNA"/>
</dbReference>
<protein>
    <submittedName>
        <fullName evidence="1">Uncharacterized protein</fullName>
    </submittedName>
</protein>
<sequence>MGLYEIFKQKWSDPNTGNLTLTRKIGSGLLAGRIGAAVGNPADVTMDGKTGRGNEPLERIIVDGEPGDDCDDIAASVVRSDKGDVVIKRGDERRAGDPCDGELRNRVCGGGGVESGGCDKDKSDEHEGGGRGGSTV</sequence>
<dbReference type="Proteomes" id="UP001055879">
    <property type="component" value="Linkage Group LG02"/>
</dbReference>
<name>A0ACB9EH77_ARCLA</name>
<comment type="caution">
    <text evidence="1">The sequence shown here is derived from an EMBL/GenBank/DDBJ whole genome shotgun (WGS) entry which is preliminary data.</text>
</comment>